<keyword evidence="3 7" id="KW-1003">Cell membrane</keyword>
<dbReference type="STRING" id="83771.SAMN02910357_01241"/>
<feature type="transmembrane region" description="Helical" evidence="7">
    <location>
        <begin position="16"/>
        <end position="37"/>
    </location>
</feature>
<feature type="transmembrane region" description="Helical" evidence="7">
    <location>
        <begin position="224"/>
        <end position="248"/>
    </location>
</feature>
<dbReference type="PANTHER" id="PTHR30065">
    <property type="entry name" value="FLAGELLAR BIOSYNTHETIC PROTEIN FLIR"/>
    <property type="match status" value="1"/>
</dbReference>
<proteinExistence type="inferred from homology"/>
<dbReference type="RefSeq" id="WP_078928124.1">
    <property type="nucleotide sequence ID" value="NZ_FUXX01000006.1"/>
</dbReference>
<dbReference type="Proteomes" id="UP000242432">
    <property type="component" value="Unassembled WGS sequence"/>
</dbReference>
<dbReference type="AlphaFoldDB" id="A0A1T4V1X1"/>
<evidence type="ECO:0000256" key="4">
    <source>
        <dbReference type="ARBA" id="ARBA00022692"/>
    </source>
</evidence>
<protein>
    <submittedName>
        <fullName evidence="8">Type III secretion protein T</fullName>
    </submittedName>
</protein>
<dbReference type="InterPro" id="IPR002010">
    <property type="entry name" value="T3SS_IM_R"/>
</dbReference>
<keyword evidence="4 7" id="KW-0812">Transmembrane</keyword>
<dbReference type="EMBL" id="FUXX01000006">
    <property type="protein sequence ID" value="SKA58943.1"/>
    <property type="molecule type" value="Genomic_DNA"/>
</dbReference>
<dbReference type="PRINTS" id="PR00953">
    <property type="entry name" value="TYPE3IMRPROT"/>
</dbReference>
<reference evidence="9" key="1">
    <citation type="submission" date="2017-02" db="EMBL/GenBank/DDBJ databases">
        <authorList>
            <person name="Varghese N."/>
            <person name="Submissions S."/>
        </authorList>
    </citation>
    <scope>NUCLEOTIDE SEQUENCE [LARGE SCALE GENOMIC DNA]</scope>
    <source>
        <strain evidence="9">DSM 3072</strain>
    </source>
</reference>
<feature type="transmembrane region" description="Helical" evidence="7">
    <location>
        <begin position="75"/>
        <end position="104"/>
    </location>
</feature>
<dbReference type="PANTHER" id="PTHR30065:SF1">
    <property type="entry name" value="SURFACE PRESENTATION OF ANTIGENS PROTEIN SPAR"/>
    <property type="match status" value="1"/>
</dbReference>
<gene>
    <name evidence="8" type="ORF">SAMN02745213_00556</name>
</gene>
<keyword evidence="6 7" id="KW-0472">Membrane</keyword>
<sequence length="269" mass="29379">MNELVVLLLESGSRELVIFVLLAMARLIVLISFTPFFAPKIAMIVKLPLCVCFILPAIPIFMVQADLHKNIDLSAAVICALLFKEIVIGFLIAFISGVFFYAAMSAGMIIDNQRGASQAQGGDLLDEVQNSPFGSVLMLSLVILFYSTGAIIAYLTFILSSYTVWPVYEVLPGITGAKVAEYAGMGLNTLMATAMVICSPFVIVALMTDISLGLINRFAPQLNVFILSMPIKSGLCATLIVLFIQPYMEIGEIYLNKMITMLTYLTKLF</sequence>
<evidence type="ECO:0000256" key="6">
    <source>
        <dbReference type="ARBA" id="ARBA00023136"/>
    </source>
</evidence>
<evidence type="ECO:0000256" key="1">
    <source>
        <dbReference type="ARBA" id="ARBA00004651"/>
    </source>
</evidence>
<dbReference type="InterPro" id="IPR006304">
    <property type="entry name" value="T3SS_SpaR/YscT"/>
</dbReference>
<comment type="subcellular location">
    <subcellularLocation>
        <location evidence="1 7">Cell membrane</location>
        <topology evidence="1 7">Multi-pass membrane protein</topology>
    </subcellularLocation>
</comment>
<dbReference type="GO" id="GO:0006605">
    <property type="term" value="P:protein targeting"/>
    <property type="evidence" value="ECO:0007669"/>
    <property type="project" value="UniProtKB-UniRule"/>
</dbReference>
<keyword evidence="5 7" id="KW-1133">Transmembrane helix</keyword>
<comment type="similarity">
    <text evidence="2 7">Belongs to the FliR/MopE/SpaR family.</text>
</comment>
<evidence type="ECO:0000256" key="3">
    <source>
        <dbReference type="ARBA" id="ARBA00022475"/>
    </source>
</evidence>
<feature type="transmembrane region" description="Helical" evidence="7">
    <location>
        <begin position="44"/>
        <end position="63"/>
    </location>
</feature>
<dbReference type="NCBIfam" id="TIGR01401">
    <property type="entry name" value="fliR_like_III"/>
    <property type="match status" value="1"/>
</dbReference>
<evidence type="ECO:0000313" key="8">
    <source>
        <dbReference type="EMBL" id="SKA58943.1"/>
    </source>
</evidence>
<feature type="transmembrane region" description="Helical" evidence="7">
    <location>
        <begin position="190"/>
        <end position="212"/>
    </location>
</feature>
<evidence type="ECO:0000256" key="5">
    <source>
        <dbReference type="ARBA" id="ARBA00022989"/>
    </source>
</evidence>
<keyword evidence="9" id="KW-1185">Reference proteome</keyword>
<organism evidence="8 9">
    <name type="scientific">Succinivibrio dextrinosolvens DSM 3072</name>
    <dbReference type="NCBI Taxonomy" id="1123324"/>
    <lineage>
        <taxon>Bacteria</taxon>
        <taxon>Pseudomonadati</taxon>
        <taxon>Pseudomonadota</taxon>
        <taxon>Gammaproteobacteria</taxon>
        <taxon>Aeromonadales</taxon>
        <taxon>Succinivibrionaceae</taxon>
        <taxon>Succinivibrio</taxon>
    </lineage>
</organism>
<feature type="transmembrane region" description="Helical" evidence="7">
    <location>
        <begin position="136"/>
        <end position="159"/>
    </location>
</feature>
<name>A0A1T4V1X1_9GAMM</name>
<dbReference type="GO" id="GO:0005886">
    <property type="term" value="C:plasma membrane"/>
    <property type="evidence" value="ECO:0007669"/>
    <property type="project" value="UniProtKB-SubCell"/>
</dbReference>
<evidence type="ECO:0000313" key="9">
    <source>
        <dbReference type="Proteomes" id="UP000242432"/>
    </source>
</evidence>
<dbReference type="Pfam" id="PF01311">
    <property type="entry name" value="Bac_export_1"/>
    <property type="match status" value="1"/>
</dbReference>
<evidence type="ECO:0000256" key="2">
    <source>
        <dbReference type="ARBA" id="ARBA00009772"/>
    </source>
</evidence>
<accession>A0A1T4V1X1</accession>
<evidence type="ECO:0000256" key="7">
    <source>
        <dbReference type="RuleBase" id="RU362072"/>
    </source>
</evidence>